<evidence type="ECO:0000256" key="1">
    <source>
        <dbReference type="SAM" id="Phobius"/>
    </source>
</evidence>
<proteinExistence type="predicted"/>
<geneLocation type="chloroplast" evidence="2"/>
<gene>
    <name evidence="2" type="primary">orf142</name>
</gene>
<dbReference type="RefSeq" id="YP_001293485.1">
    <property type="nucleotide sequence ID" value="NC_009573.1"/>
</dbReference>
<keyword evidence="2" id="KW-0150">Chloroplast</keyword>
<evidence type="ECO:0000313" key="2">
    <source>
        <dbReference type="EMBL" id="ABO70860.1"/>
    </source>
</evidence>
<keyword evidence="2" id="KW-0934">Plastid</keyword>
<protein>
    <submittedName>
        <fullName evidence="2">ORF142</fullName>
    </submittedName>
</protein>
<keyword evidence="1" id="KW-1133">Transmembrane helix</keyword>
<keyword evidence="1" id="KW-0812">Transmembrane</keyword>
<feature type="transmembrane region" description="Helical" evidence="1">
    <location>
        <begin position="12"/>
        <end position="31"/>
    </location>
</feature>
<accession>A6MVQ6</accession>
<dbReference type="AlphaFoldDB" id="A6MVQ6"/>
<dbReference type="GeneID" id="5228535"/>
<dbReference type="EMBL" id="EF508371">
    <property type="protein sequence ID" value="ABO70860.1"/>
    <property type="molecule type" value="Genomic_DNA"/>
</dbReference>
<sequence>MITKMLRLRANRSINIITAFFFFYSIGITTIPSPMRLKEQSSININGNIKEKFDEFPRLNQESLIHKMYLDLHLHNTLDCTKPEYMTQISINKEGKILGYKPKQLRLITYSLEKQIINLLNKNVSMIKNGKSVYWLNITNKH</sequence>
<organism evidence="2">
    <name type="scientific">Rhodomonas salina</name>
    <name type="common">Pyrenomonas salina</name>
    <dbReference type="NCBI Taxonomy" id="3034"/>
    <lineage>
        <taxon>Eukaryota</taxon>
        <taxon>Cryptophyceae</taxon>
        <taxon>Pyrenomonadales</taxon>
        <taxon>Pyrenomonadaceae</taxon>
        <taxon>Rhodomonas</taxon>
    </lineage>
</organism>
<keyword evidence="1" id="KW-0472">Membrane</keyword>
<name>A6MVQ6_RHDSA</name>
<reference evidence="2" key="1">
    <citation type="journal article" date="2007" name="Mol. Biol. Evol.">
        <title>Plastid genome sequence of the cryptophyte alga Rhodomonas salina CCMP1319: lateral transfer of putative DNA replication machinery and a test of chromist plastid phylogeny.</title>
        <authorList>
            <person name="Khan H."/>
            <person name="Parks N."/>
            <person name="Kozera C."/>
            <person name="Curtis B.A."/>
            <person name="Parsons B."/>
            <person name="Bowman S."/>
            <person name="Archibald J.M."/>
        </authorList>
    </citation>
    <scope>NUCLEOTIDE SEQUENCE [LARGE SCALE GENOMIC DNA]</scope>
    <source>
        <strain evidence="2">CCMP1319</strain>
    </source>
</reference>